<dbReference type="AlphaFoldDB" id="A0A077P3M1"/>
<name>A0A077P3M1_XENBV</name>
<comment type="caution">
    <text evidence="1">The sequence shown here is derived from an EMBL/GenBank/DDBJ whole genome shotgun (WGS) entry which is preliminary data.</text>
</comment>
<reference evidence="1" key="1">
    <citation type="submission" date="2013-07" db="EMBL/GenBank/DDBJ databases">
        <title>Sub-species coevolution in mutualistic symbiosis.</title>
        <authorList>
            <person name="Murfin K."/>
            <person name="Klassen J."/>
            <person name="Lee M."/>
            <person name="Forst S."/>
            <person name="Stock P."/>
            <person name="Goodrich-Blair H."/>
        </authorList>
    </citation>
    <scope>NUCLEOTIDE SEQUENCE [LARGE SCALE GENOMIC DNA]</scope>
    <source>
        <strain evidence="1">Oregonense</strain>
    </source>
</reference>
<dbReference type="EMBL" id="CBSX010000036">
    <property type="protein sequence ID" value="CDH04461.1"/>
    <property type="molecule type" value="Genomic_DNA"/>
</dbReference>
<dbReference type="HOGENOM" id="CLU_3207080_0_0_6"/>
<evidence type="ECO:0000313" key="1">
    <source>
        <dbReference type="EMBL" id="CDH04461.1"/>
    </source>
</evidence>
<organism evidence="1">
    <name type="scientific">Xenorhabdus bovienii str. oregonense</name>
    <dbReference type="NCBI Taxonomy" id="1398202"/>
    <lineage>
        <taxon>Bacteria</taxon>
        <taxon>Pseudomonadati</taxon>
        <taxon>Pseudomonadota</taxon>
        <taxon>Gammaproteobacteria</taxon>
        <taxon>Enterobacterales</taxon>
        <taxon>Morganellaceae</taxon>
        <taxon>Xenorhabdus</taxon>
    </lineage>
</organism>
<sequence>MNQFLTFRIKYLPAIFAITYLQPDVHSSNFLLVGGLAGKNPARSA</sequence>
<gene>
    <name evidence="1" type="ORF">XBO1_1300035</name>
</gene>
<accession>A0A077P3M1</accession>
<protein>
    <submittedName>
        <fullName evidence="1">Uncharacterized protein</fullName>
    </submittedName>
</protein>
<proteinExistence type="predicted"/>
<dbReference type="Proteomes" id="UP000028483">
    <property type="component" value="Unassembled WGS sequence"/>
</dbReference>